<evidence type="ECO:0000313" key="3">
    <source>
        <dbReference type="Proteomes" id="UP001345691"/>
    </source>
</evidence>
<sequence length="299" mass="34558">MAAPANNAPNVPPLVPRPPPADNRHYLTIEDVMSENTVLRPTRTCFRISYANPDLRPGNWTKYDLANRPDLNKLAHVIFVFQRHSGDAATIATNGPAACAIVGARVHEGLRWEDEPLQGKTLIILMVIAQRGVFPMPAYRVDAEGLRTYSMFVETMEALSNMYWEDPRKPRLWFVSRSMSSVTTMVNIGWTGFLRRFSAWQDHIALIYQVHSRYQDGYQAPNPARRPEWTYDPVYPIKWMMFPLRRFVAAPIPQLPHPAWWQTVREWLQDEYDARTGQMPIQQATGILKGREYHRLQID</sequence>
<feature type="region of interest" description="Disordered" evidence="1">
    <location>
        <begin position="1"/>
        <end position="22"/>
    </location>
</feature>
<gene>
    <name evidence="2" type="ORF">LTR69_003090</name>
</gene>
<organism evidence="2 3">
    <name type="scientific">Exophiala sideris</name>
    <dbReference type="NCBI Taxonomy" id="1016849"/>
    <lineage>
        <taxon>Eukaryota</taxon>
        <taxon>Fungi</taxon>
        <taxon>Dikarya</taxon>
        <taxon>Ascomycota</taxon>
        <taxon>Pezizomycotina</taxon>
        <taxon>Eurotiomycetes</taxon>
        <taxon>Chaetothyriomycetidae</taxon>
        <taxon>Chaetothyriales</taxon>
        <taxon>Herpotrichiellaceae</taxon>
        <taxon>Exophiala</taxon>
    </lineage>
</organism>
<name>A0ABR0JHT6_9EURO</name>
<keyword evidence="3" id="KW-1185">Reference proteome</keyword>
<reference evidence="2 3" key="1">
    <citation type="submission" date="2023-08" db="EMBL/GenBank/DDBJ databases">
        <title>Black Yeasts Isolated from many extreme environments.</title>
        <authorList>
            <person name="Coleine C."/>
            <person name="Stajich J.E."/>
            <person name="Selbmann L."/>
        </authorList>
    </citation>
    <scope>NUCLEOTIDE SEQUENCE [LARGE SCALE GENOMIC DNA]</scope>
    <source>
        <strain evidence="2 3">CCFEE 6328</strain>
    </source>
</reference>
<accession>A0ABR0JHT6</accession>
<feature type="compositionally biased region" description="Pro residues" evidence="1">
    <location>
        <begin position="10"/>
        <end position="21"/>
    </location>
</feature>
<proteinExistence type="predicted"/>
<comment type="caution">
    <text evidence="2">The sequence shown here is derived from an EMBL/GenBank/DDBJ whole genome shotgun (WGS) entry which is preliminary data.</text>
</comment>
<dbReference type="Proteomes" id="UP001345691">
    <property type="component" value="Unassembled WGS sequence"/>
</dbReference>
<dbReference type="EMBL" id="JAVRRF010000005">
    <property type="protein sequence ID" value="KAK5065541.1"/>
    <property type="molecule type" value="Genomic_DNA"/>
</dbReference>
<evidence type="ECO:0000256" key="1">
    <source>
        <dbReference type="SAM" id="MobiDB-lite"/>
    </source>
</evidence>
<evidence type="ECO:0000313" key="2">
    <source>
        <dbReference type="EMBL" id="KAK5065541.1"/>
    </source>
</evidence>
<protein>
    <submittedName>
        <fullName evidence="2">Uncharacterized protein</fullName>
    </submittedName>
</protein>